<dbReference type="Gene3D" id="3.10.100.10">
    <property type="entry name" value="Mannose-Binding Protein A, subunit A"/>
    <property type="match status" value="1"/>
</dbReference>
<sequence length="158" mass="17580">MWCLNILNIVACVVLLSSVSGGAECRAASDQTKQNCEQNGYEQYDTGCYKLHDTPVTWDAAKASCAAEGAFLVIINDKTEAEMVSDITKDSSYSYDWVGLRDESGNGDWRSVHGDRINNLYNIWVESDPQKYKCGALKYSGKLDDVPCTNEYSFVCEK</sequence>
<dbReference type="Pfam" id="PF00059">
    <property type="entry name" value="Lectin_C"/>
    <property type="match status" value="1"/>
</dbReference>
<dbReference type="SMART" id="SM00034">
    <property type="entry name" value="CLECT"/>
    <property type="match status" value="1"/>
</dbReference>
<dbReference type="InterPro" id="IPR016187">
    <property type="entry name" value="CTDL_fold"/>
</dbReference>
<evidence type="ECO:0000256" key="1">
    <source>
        <dbReference type="SAM" id="SignalP"/>
    </source>
</evidence>
<accession>A0A8S0ZUI1</accession>
<dbReference type="CDD" id="cd00037">
    <property type="entry name" value="CLECT"/>
    <property type="match status" value="1"/>
</dbReference>
<feature type="domain" description="C-type lectin" evidence="2">
    <location>
        <begin position="44"/>
        <end position="157"/>
    </location>
</feature>
<dbReference type="SUPFAM" id="SSF56436">
    <property type="entry name" value="C-type lectin-like"/>
    <property type="match status" value="1"/>
</dbReference>
<dbReference type="InterPro" id="IPR001304">
    <property type="entry name" value="C-type_lectin-like"/>
</dbReference>
<protein>
    <recommendedName>
        <fullName evidence="2">C-type lectin domain-containing protein</fullName>
    </recommendedName>
</protein>
<feature type="chain" id="PRO_5035928891" description="C-type lectin domain-containing protein" evidence="1">
    <location>
        <begin position="22"/>
        <end position="158"/>
    </location>
</feature>
<dbReference type="AlphaFoldDB" id="A0A8S0ZUI1"/>
<proteinExistence type="predicted"/>
<evidence type="ECO:0000313" key="3">
    <source>
        <dbReference type="EMBL" id="CAB3237643.1"/>
    </source>
</evidence>
<dbReference type="EMBL" id="CADEBC010000492">
    <property type="protein sequence ID" value="CAB3237643.1"/>
    <property type="molecule type" value="Genomic_DNA"/>
</dbReference>
<keyword evidence="4" id="KW-1185">Reference proteome</keyword>
<comment type="caution">
    <text evidence="3">The sequence shown here is derived from an EMBL/GenBank/DDBJ whole genome shotgun (WGS) entry which is preliminary data.</text>
</comment>
<dbReference type="InterPro" id="IPR016186">
    <property type="entry name" value="C-type_lectin-like/link_sf"/>
</dbReference>
<name>A0A8S0ZUI1_ARCPL</name>
<evidence type="ECO:0000259" key="2">
    <source>
        <dbReference type="PROSITE" id="PS50041"/>
    </source>
</evidence>
<dbReference type="OrthoDB" id="7357196at2759"/>
<evidence type="ECO:0000313" key="4">
    <source>
        <dbReference type="Proteomes" id="UP000494106"/>
    </source>
</evidence>
<keyword evidence="1" id="KW-0732">Signal</keyword>
<dbReference type="PROSITE" id="PS50041">
    <property type="entry name" value="C_TYPE_LECTIN_2"/>
    <property type="match status" value="1"/>
</dbReference>
<reference evidence="3 4" key="1">
    <citation type="submission" date="2020-04" db="EMBL/GenBank/DDBJ databases">
        <authorList>
            <person name="Wallbank WR R."/>
            <person name="Pardo Diaz C."/>
            <person name="Kozak K."/>
            <person name="Martin S."/>
            <person name="Jiggins C."/>
            <person name="Moest M."/>
            <person name="Warren A I."/>
            <person name="Byers J.R.P. K."/>
            <person name="Montejo-Kovacevich G."/>
            <person name="Yen C E."/>
        </authorList>
    </citation>
    <scope>NUCLEOTIDE SEQUENCE [LARGE SCALE GENOMIC DNA]</scope>
</reference>
<feature type="signal peptide" evidence="1">
    <location>
        <begin position="1"/>
        <end position="21"/>
    </location>
</feature>
<dbReference type="PANTHER" id="PTHR22803">
    <property type="entry name" value="MANNOSE, PHOSPHOLIPASE, LECTIN RECEPTOR RELATED"/>
    <property type="match status" value="1"/>
</dbReference>
<gene>
    <name evidence="3" type="ORF">APLA_LOCUS7018</name>
</gene>
<organism evidence="3 4">
    <name type="scientific">Arctia plantaginis</name>
    <name type="common">Wood tiger moth</name>
    <name type="synonym">Phalaena plantaginis</name>
    <dbReference type="NCBI Taxonomy" id="874455"/>
    <lineage>
        <taxon>Eukaryota</taxon>
        <taxon>Metazoa</taxon>
        <taxon>Ecdysozoa</taxon>
        <taxon>Arthropoda</taxon>
        <taxon>Hexapoda</taxon>
        <taxon>Insecta</taxon>
        <taxon>Pterygota</taxon>
        <taxon>Neoptera</taxon>
        <taxon>Endopterygota</taxon>
        <taxon>Lepidoptera</taxon>
        <taxon>Glossata</taxon>
        <taxon>Ditrysia</taxon>
        <taxon>Noctuoidea</taxon>
        <taxon>Erebidae</taxon>
        <taxon>Arctiinae</taxon>
        <taxon>Arctia</taxon>
    </lineage>
</organism>
<dbReference type="Proteomes" id="UP000494106">
    <property type="component" value="Unassembled WGS sequence"/>
</dbReference>
<dbReference type="InterPro" id="IPR050111">
    <property type="entry name" value="C-type_lectin/snaclec_domain"/>
</dbReference>